<dbReference type="AlphaFoldDB" id="A0AAV9UFN4"/>
<dbReference type="EMBL" id="JAVHNQ010000008">
    <property type="protein sequence ID" value="KAK6340937.1"/>
    <property type="molecule type" value="Genomic_DNA"/>
</dbReference>
<feature type="region of interest" description="Disordered" evidence="1">
    <location>
        <begin position="171"/>
        <end position="280"/>
    </location>
</feature>
<gene>
    <name evidence="2" type="ORF">TWF696_009251</name>
</gene>
<dbReference type="PANTHER" id="PTHR40635:SF1">
    <property type="match status" value="1"/>
</dbReference>
<proteinExistence type="predicted"/>
<keyword evidence="3" id="KW-1185">Reference proteome</keyword>
<protein>
    <submittedName>
        <fullName evidence="2">Uncharacterized protein</fullName>
    </submittedName>
</protein>
<reference evidence="2 3" key="1">
    <citation type="submission" date="2019-10" db="EMBL/GenBank/DDBJ databases">
        <authorList>
            <person name="Palmer J.M."/>
        </authorList>
    </citation>
    <scope>NUCLEOTIDE SEQUENCE [LARGE SCALE GENOMIC DNA]</scope>
    <source>
        <strain evidence="2 3">TWF696</strain>
    </source>
</reference>
<dbReference type="Proteomes" id="UP001375240">
    <property type="component" value="Unassembled WGS sequence"/>
</dbReference>
<sequence length="361" mass="39687">MAPLRRYIRLTPHTTIQALIFLEDPGVLHTWLIRPSNPALPRIVAALKDLILPKLREEQERERTATGASKKRVVKDVVVGTDFEVSVFFKDGATGHSLVMRRREMLGPKSEDGRLISNSSKMVHVLDDGVMGDIGDVNAGGGGQDDGSGLRNLRIENEDDDIDLNSLPLAETSEGVDPAAAFEFSAPAPRTRRRTRARGNVHDGPGSDLYSQSGGEDRAEEHATTPARRGPRRRTNATHGGRRKGKQQPQEVEEVEEEEEAVTVDSGSDTEAGTRRPAEEKKKPLFRTSYEAHKIYGKILYLIVKKLNVPQSNTAPADDAPSALVTRDIPIAPGIEETGAADDVMEGWMYMSQVIREDPDM</sequence>
<accession>A0AAV9UFN4</accession>
<feature type="compositionally biased region" description="Basic residues" evidence="1">
    <location>
        <begin position="229"/>
        <end position="246"/>
    </location>
</feature>
<feature type="compositionally biased region" description="Acidic residues" evidence="1">
    <location>
        <begin position="251"/>
        <end position="262"/>
    </location>
</feature>
<dbReference type="PANTHER" id="PTHR40635">
    <property type="match status" value="1"/>
</dbReference>
<feature type="compositionally biased region" description="Low complexity" evidence="1">
    <location>
        <begin position="178"/>
        <end position="189"/>
    </location>
</feature>
<feature type="compositionally biased region" description="Basic residues" evidence="1">
    <location>
        <begin position="190"/>
        <end position="199"/>
    </location>
</feature>
<organism evidence="2 3">
    <name type="scientific">Orbilia brochopaga</name>
    <dbReference type="NCBI Taxonomy" id="3140254"/>
    <lineage>
        <taxon>Eukaryota</taxon>
        <taxon>Fungi</taxon>
        <taxon>Dikarya</taxon>
        <taxon>Ascomycota</taxon>
        <taxon>Pezizomycotina</taxon>
        <taxon>Orbiliomycetes</taxon>
        <taxon>Orbiliales</taxon>
        <taxon>Orbiliaceae</taxon>
        <taxon>Orbilia</taxon>
    </lineage>
</organism>
<evidence type="ECO:0000313" key="2">
    <source>
        <dbReference type="EMBL" id="KAK6340937.1"/>
    </source>
</evidence>
<comment type="caution">
    <text evidence="2">The sequence shown here is derived from an EMBL/GenBank/DDBJ whole genome shotgun (WGS) entry which is preliminary data.</text>
</comment>
<name>A0AAV9UFN4_9PEZI</name>
<evidence type="ECO:0000313" key="3">
    <source>
        <dbReference type="Proteomes" id="UP001375240"/>
    </source>
</evidence>
<evidence type="ECO:0000256" key="1">
    <source>
        <dbReference type="SAM" id="MobiDB-lite"/>
    </source>
</evidence>